<gene>
    <name evidence="1" type="ORF">CLVI_30000</name>
</gene>
<sequence>MEESNIYLVFSKTGTWLSTSIGLVTSSPYTHVSLSLDTNFNKMYSFGRVNPDNPFSGGLALENLYSGVYNNPGCKCMIYSVPVSKDQLALLKEQLSEYYSSDINYKYNFLGLFGVLLDKPLKRSKHYFCSQFVSKLLIESGIYETSKPPELISPTDLMTFPNKEIIFEGLLYQFTKLAHSPALLHL</sequence>
<protein>
    <submittedName>
        <fullName evidence="1">Uncharacterized protein</fullName>
    </submittedName>
</protein>
<accession>A0A2T0B9Z4</accession>
<evidence type="ECO:0000313" key="2">
    <source>
        <dbReference type="Proteomes" id="UP000239471"/>
    </source>
</evidence>
<proteinExistence type="predicted"/>
<evidence type="ECO:0000313" key="1">
    <source>
        <dbReference type="EMBL" id="PRR80709.1"/>
    </source>
</evidence>
<dbReference type="InterPro" id="IPR038765">
    <property type="entry name" value="Papain-like_cys_pep_sf"/>
</dbReference>
<dbReference type="Gene3D" id="3.90.1720.10">
    <property type="entry name" value="endopeptidase domain like (from Nostoc punctiforme)"/>
    <property type="match status" value="1"/>
</dbReference>
<dbReference type="RefSeq" id="WP_106060904.1">
    <property type="nucleotide sequence ID" value="NZ_PVXQ01000044.1"/>
</dbReference>
<dbReference type="OrthoDB" id="1645744at2"/>
<dbReference type="Proteomes" id="UP000239471">
    <property type="component" value="Unassembled WGS sequence"/>
</dbReference>
<name>A0A2T0B9Z4_9CLOT</name>
<dbReference type="EMBL" id="PVXQ01000044">
    <property type="protein sequence ID" value="PRR80709.1"/>
    <property type="molecule type" value="Genomic_DNA"/>
</dbReference>
<organism evidence="1 2">
    <name type="scientific">Clostridium vincentii</name>
    <dbReference type="NCBI Taxonomy" id="52704"/>
    <lineage>
        <taxon>Bacteria</taxon>
        <taxon>Bacillati</taxon>
        <taxon>Bacillota</taxon>
        <taxon>Clostridia</taxon>
        <taxon>Eubacteriales</taxon>
        <taxon>Clostridiaceae</taxon>
        <taxon>Clostridium</taxon>
    </lineage>
</organism>
<keyword evidence="2" id="KW-1185">Reference proteome</keyword>
<dbReference type="SUPFAM" id="SSF54001">
    <property type="entry name" value="Cysteine proteinases"/>
    <property type="match status" value="1"/>
</dbReference>
<reference evidence="1 2" key="1">
    <citation type="submission" date="2018-03" db="EMBL/GenBank/DDBJ databases">
        <title>Genome sequence of Clostridium vincentii DSM 10228.</title>
        <authorList>
            <person name="Poehlein A."/>
            <person name="Daniel R."/>
        </authorList>
    </citation>
    <scope>NUCLEOTIDE SEQUENCE [LARGE SCALE GENOMIC DNA]</scope>
    <source>
        <strain evidence="1 2">DSM 10228</strain>
    </source>
</reference>
<dbReference type="AlphaFoldDB" id="A0A2T0B9Z4"/>
<comment type="caution">
    <text evidence="1">The sequence shown here is derived from an EMBL/GenBank/DDBJ whole genome shotgun (WGS) entry which is preliminary data.</text>
</comment>